<accession>A0A8H7E3B8</accession>
<dbReference type="Proteomes" id="UP000606974">
    <property type="component" value="Unassembled WGS sequence"/>
</dbReference>
<evidence type="ECO:0000256" key="2">
    <source>
        <dbReference type="ARBA" id="ARBA00004496"/>
    </source>
</evidence>
<sequence length="352" mass="39285">MSHPSLSHRRTHNLLLISKLLNQRDHVSPITIILDSLEQPAKPLLREYLRRAELSRSNTIFLSFETLQAPKNATHFISCWKKQLNHILQEVTKLLSSSSGASAASQRFIILIDSLHAIASHSTQDLAFNLPGYLSSFIIPDPRHPTRQVSLVAAYHTDVPCHTPSSKYAPSPLAQLNYLATSIMILHPIAHLLAQKAAGDRSLAAPVFGLTEELEGVVIGLNGKTKSLKPGMNGFAIELEHRRKSGRGVVDWFFLPSQLPKQSTVNERLRETVTLLDDHPLFRKQFDLRPGSEEELSNLTFDLSLTERQKQEREGVVLPYFDAQKAGGGGEGGRILYDMGVEDDFDDEEDED</sequence>
<comment type="caution">
    <text evidence="9">The sequence shown here is derived from an EMBL/GenBank/DDBJ whole genome shotgun (WGS) entry which is preliminary data.</text>
</comment>
<comment type="subcellular location">
    <subcellularLocation>
        <location evidence="2">Cytoplasm</location>
    </subcellularLocation>
    <subcellularLocation>
        <location evidence="1">Nucleus</location>
    </subcellularLocation>
</comment>
<keyword evidence="6" id="KW-0963">Cytoplasm</keyword>
<dbReference type="PANTHER" id="PTHR15641">
    <property type="entry name" value="ELONGATOR COMPLEX PROTEIN 5"/>
    <property type="match status" value="1"/>
</dbReference>
<dbReference type="GO" id="GO:0005829">
    <property type="term" value="C:cytosol"/>
    <property type="evidence" value="ECO:0007669"/>
    <property type="project" value="TreeGrafter"/>
</dbReference>
<dbReference type="CDD" id="cd19496">
    <property type="entry name" value="Elp5"/>
    <property type="match status" value="1"/>
</dbReference>
<dbReference type="PANTHER" id="PTHR15641:SF1">
    <property type="entry name" value="ELONGATOR COMPLEX PROTEIN 5"/>
    <property type="match status" value="1"/>
</dbReference>
<dbReference type="OrthoDB" id="166907at2759"/>
<evidence type="ECO:0000313" key="10">
    <source>
        <dbReference type="Proteomes" id="UP000606974"/>
    </source>
</evidence>
<dbReference type="GO" id="GO:0033588">
    <property type="term" value="C:elongator holoenzyme complex"/>
    <property type="evidence" value="ECO:0007669"/>
    <property type="project" value="InterPro"/>
</dbReference>
<keyword evidence="10" id="KW-1185">Reference proteome</keyword>
<evidence type="ECO:0000256" key="5">
    <source>
        <dbReference type="ARBA" id="ARBA00020264"/>
    </source>
</evidence>
<protein>
    <recommendedName>
        <fullName evidence="5">Elongator complex protein 5</fullName>
    </recommendedName>
</protein>
<gene>
    <name evidence="9" type="ORF">GJ744_010842</name>
</gene>
<dbReference type="Gene3D" id="3.40.50.300">
    <property type="entry name" value="P-loop containing nucleotide triphosphate hydrolases"/>
    <property type="match status" value="1"/>
</dbReference>
<evidence type="ECO:0000256" key="7">
    <source>
        <dbReference type="ARBA" id="ARBA00022694"/>
    </source>
</evidence>
<keyword evidence="7" id="KW-0819">tRNA processing</keyword>
<evidence type="ECO:0000256" key="8">
    <source>
        <dbReference type="ARBA" id="ARBA00023242"/>
    </source>
</evidence>
<evidence type="ECO:0000256" key="4">
    <source>
        <dbReference type="ARBA" id="ARBA00009567"/>
    </source>
</evidence>
<dbReference type="GO" id="GO:0002098">
    <property type="term" value="P:tRNA wobble uridine modification"/>
    <property type="evidence" value="ECO:0007669"/>
    <property type="project" value="InterPro"/>
</dbReference>
<dbReference type="Pfam" id="PF10483">
    <property type="entry name" value="Elong_Iki1"/>
    <property type="match status" value="1"/>
</dbReference>
<keyword evidence="8" id="KW-0539">Nucleus</keyword>
<dbReference type="GO" id="GO:0005634">
    <property type="term" value="C:nucleus"/>
    <property type="evidence" value="ECO:0007669"/>
    <property type="project" value="UniProtKB-SubCell"/>
</dbReference>
<reference evidence="9" key="1">
    <citation type="submission" date="2020-02" db="EMBL/GenBank/DDBJ databases">
        <authorList>
            <person name="Palmer J.M."/>
        </authorList>
    </citation>
    <scope>NUCLEOTIDE SEQUENCE</scope>
    <source>
        <strain evidence="9">EPUS1.4</strain>
        <tissue evidence="9">Thallus</tissue>
    </source>
</reference>
<dbReference type="InterPro" id="IPR019519">
    <property type="entry name" value="Elp5"/>
</dbReference>
<dbReference type="UniPathway" id="UPA00988"/>
<comment type="pathway">
    <text evidence="3">tRNA modification; 5-methoxycarbonylmethyl-2-thiouridine-tRNA biosynthesis.</text>
</comment>
<dbReference type="EMBL" id="JAACFV010000073">
    <property type="protein sequence ID" value="KAF7507160.1"/>
    <property type="molecule type" value="Genomic_DNA"/>
</dbReference>
<evidence type="ECO:0000313" key="9">
    <source>
        <dbReference type="EMBL" id="KAF7507160.1"/>
    </source>
</evidence>
<name>A0A8H7E3B8_9EURO</name>
<comment type="similarity">
    <text evidence="4">Belongs to the ELP5 family.</text>
</comment>
<proteinExistence type="inferred from homology"/>
<dbReference type="GO" id="GO:0000049">
    <property type="term" value="F:tRNA binding"/>
    <property type="evidence" value="ECO:0007669"/>
    <property type="project" value="TreeGrafter"/>
</dbReference>
<dbReference type="InterPro" id="IPR027417">
    <property type="entry name" value="P-loop_NTPase"/>
</dbReference>
<evidence type="ECO:0000256" key="3">
    <source>
        <dbReference type="ARBA" id="ARBA00005043"/>
    </source>
</evidence>
<dbReference type="AlphaFoldDB" id="A0A8H7E3B8"/>
<evidence type="ECO:0000256" key="6">
    <source>
        <dbReference type="ARBA" id="ARBA00022490"/>
    </source>
</evidence>
<evidence type="ECO:0000256" key="1">
    <source>
        <dbReference type="ARBA" id="ARBA00004123"/>
    </source>
</evidence>
<organism evidence="9 10">
    <name type="scientific">Endocarpon pusillum</name>
    <dbReference type="NCBI Taxonomy" id="364733"/>
    <lineage>
        <taxon>Eukaryota</taxon>
        <taxon>Fungi</taxon>
        <taxon>Dikarya</taxon>
        <taxon>Ascomycota</taxon>
        <taxon>Pezizomycotina</taxon>
        <taxon>Eurotiomycetes</taxon>
        <taxon>Chaetothyriomycetidae</taxon>
        <taxon>Verrucariales</taxon>
        <taxon>Verrucariaceae</taxon>
        <taxon>Endocarpon</taxon>
    </lineage>
</organism>